<protein>
    <submittedName>
        <fullName evidence="2">Metallophosphoesterase</fullName>
    </submittedName>
</protein>
<dbReference type="NCBIfam" id="TIGR03729">
    <property type="entry name" value="acc_ester"/>
    <property type="match status" value="1"/>
</dbReference>
<dbReference type="PANTHER" id="PTHR36492:SF2">
    <property type="entry name" value="[ACYL-CARRIER-PROTEIN] PHOSPHODIESTERASE PPTH"/>
    <property type="match status" value="1"/>
</dbReference>
<dbReference type="InterPro" id="IPR029052">
    <property type="entry name" value="Metallo-depent_PP-like"/>
</dbReference>
<dbReference type="InterPro" id="IPR022302">
    <property type="entry name" value="Phosphoesterase_putative"/>
</dbReference>
<dbReference type="Pfam" id="PF00149">
    <property type="entry name" value="Metallophos"/>
    <property type="match status" value="1"/>
</dbReference>
<dbReference type="Gene3D" id="3.60.21.10">
    <property type="match status" value="1"/>
</dbReference>
<dbReference type="CDD" id="cd00838">
    <property type="entry name" value="MPP_superfamily"/>
    <property type="match status" value="1"/>
</dbReference>
<evidence type="ECO:0000259" key="1">
    <source>
        <dbReference type="Pfam" id="PF00149"/>
    </source>
</evidence>
<proteinExistence type="predicted"/>
<dbReference type="InterPro" id="IPR052963">
    <property type="entry name" value="Pantetheine_PDE"/>
</dbReference>
<dbReference type="EMBL" id="JBHTIU010000090">
    <property type="protein sequence ID" value="MFD0871833.1"/>
    <property type="molecule type" value="Genomic_DNA"/>
</dbReference>
<dbReference type="RefSeq" id="WP_379291027.1">
    <property type="nucleotide sequence ID" value="NZ_JBHTIU010000090.1"/>
</dbReference>
<name>A0ABW3DHL8_9BACL</name>
<sequence>MRIGILSDLHVDLNHSETDIPIEEALARAVEERQVERMIIAGDLTNDWETTLEALDRIERMTSVPCLFVPGNHDVWNINAPGRSAWEAYDKLKEFPRNLANGAFRLTDHWVVIGDLGWYDYSFASPDFTFEQLERMQWGERTWKDSLYADWGMSVGQVHNYFVEKLKRQLDEHRGSSIILVTHVVPHKAFTVPETIGEWRYFNGFLGSRQYGELIRDYSDSIRYAVSGHVHYRKEVEENGVRLLNNGLGYRREWRSGQGAMEEVKRALLTIDLD</sequence>
<organism evidence="2 3">
    <name type="scientific">Paenibacillus residui</name>
    <dbReference type="NCBI Taxonomy" id="629724"/>
    <lineage>
        <taxon>Bacteria</taxon>
        <taxon>Bacillati</taxon>
        <taxon>Bacillota</taxon>
        <taxon>Bacilli</taxon>
        <taxon>Bacillales</taxon>
        <taxon>Paenibacillaceae</taxon>
        <taxon>Paenibacillus</taxon>
    </lineage>
</organism>
<comment type="caution">
    <text evidence="2">The sequence shown here is derived from an EMBL/GenBank/DDBJ whole genome shotgun (WGS) entry which is preliminary data.</text>
</comment>
<evidence type="ECO:0000313" key="2">
    <source>
        <dbReference type="EMBL" id="MFD0871833.1"/>
    </source>
</evidence>
<dbReference type="SUPFAM" id="SSF56300">
    <property type="entry name" value="Metallo-dependent phosphatases"/>
    <property type="match status" value="1"/>
</dbReference>
<keyword evidence="3" id="KW-1185">Reference proteome</keyword>
<gene>
    <name evidence="2" type="ORF">ACFQ03_22150</name>
</gene>
<dbReference type="PANTHER" id="PTHR36492">
    <property type="match status" value="1"/>
</dbReference>
<accession>A0ABW3DHL8</accession>
<dbReference type="Proteomes" id="UP001597120">
    <property type="component" value="Unassembled WGS sequence"/>
</dbReference>
<feature type="domain" description="Calcineurin-like phosphoesterase" evidence="1">
    <location>
        <begin position="1"/>
        <end position="232"/>
    </location>
</feature>
<evidence type="ECO:0000313" key="3">
    <source>
        <dbReference type="Proteomes" id="UP001597120"/>
    </source>
</evidence>
<reference evidence="3" key="1">
    <citation type="journal article" date="2019" name="Int. J. Syst. Evol. Microbiol.">
        <title>The Global Catalogue of Microorganisms (GCM) 10K type strain sequencing project: providing services to taxonomists for standard genome sequencing and annotation.</title>
        <authorList>
            <consortium name="The Broad Institute Genomics Platform"/>
            <consortium name="The Broad Institute Genome Sequencing Center for Infectious Disease"/>
            <person name="Wu L."/>
            <person name="Ma J."/>
        </authorList>
    </citation>
    <scope>NUCLEOTIDE SEQUENCE [LARGE SCALE GENOMIC DNA]</scope>
    <source>
        <strain evidence="3">CCUG 57263</strain>
    </source>
</reference>
<dbReference type="InterPro" id="IPR004843">
    <property type="entry name" value="Calcineurin-like_PHP"/>
</dbReference>